<dbReference type="CDD" id="cd19411">
    <property type="entry name" value="MCP2201-like_sensor"/>
    <property type="match status" value="1"/>
</dbReference>
<accession>A0A328YK60</accession>
<organism evidence="8 9">
    <name type="scientific">Paracidovorax anthurii</name>
    <dbReference type="NCBI Taxonomy" id="78229"/>
    <lineage>
        <taxon>Bacteria</taxon>
        <taxon>Pseudomonadati</taxon>
        <taxon>Pseudomonadota</taxon>
        <taxon>Betaproteobacteria</taxon>
        <taxon>Burkholderiales</taxon>
        <taxon>Comamonadaceae</taxon>
        <taxon>Paracidovorax</taxon>
    </lineage>
</organism>
<sequence>MGPQTRENTMQAVSFLKSLSISRRLFLGFGCMLILVIAVAALGHVSVSGMNQQMQQITGVGAAKARLANDMLQTVSATGIHARSAAMLGDIDPKNAEDQARKASDILKRYAKQDAELAALLESSGATPAERQLLADVQSQARKTLPELESALKLVTDGDTVSATLGLMTRVAPPEAVWREKLAQLVELQNTLSNEAAATAQQTQDRSRITGGALVALAIGLGLLIAWRTTASITQPIGRAVVVAERIARGDLTSRVEVRIHDETGRLLEAIAAMQEQLRDLVGHISTTADSILLASSEVASGNLDLSHRTEQTSGNLQEAASALENLTHTVHQGADAAQQANQMTASAAQVAARSGEVVSQVVRTMDVISASSRKIADIIGVIDGIAFQTNILALNAAVEAARAGEQGRGFAVVAGEVRALAGRSAEAAREIKSLILASAGQVQEGTTLVGQAGTTIGELVQSVQQVSSIMGEITSAAHEQSDRIGQVSQSVSALENMTQQNAALVEQSSAAAGSLKDQAGRLTEMVGAFRLQRTPGELPGPVATPALPR</sequence>
<dbReference type="SUPFAM" id="SSF58104">
    <property type="entry name" value="Methyl-accepting chemotaxis protein (MCP) signaling domain"/>
    <property type="match status" value="1"/>
</dbReference>
<keyword evidence="5" id="KW-0812">Transmembrane</keyword>
<evidence type="ECO:0000259" key="7">
    <source>
        <dbReference type="PROSITE" id="PS50885"/>
    </source>
</evidence>
<dbReference type="Pfam" id="PF00015">
    <property type="entry name" value="MCPsignal"/>
    <property type="match status" value="1"/>
</dbReference>
<dbReference type="InterPro" id="IPR003660">
    <property type="entry name" value="HAMP_dom"/>
</dbReference>
<keyword evidence="2" id="KW-0488">Methylation</keyword>
<dbReference type="GO" id="GO:0005886">
    <property type="term" value="C:plasma membrane"/>
    <property type="evidence" value="ECO:0007669"/>
    <property type="project" value="TreeGrafter"/>
</dbReference>
<evidence type="ECO:0000256" key="2">
    <source>
        <dbReference type="ARBA" id="ARBA00022481"/>
    </source>
</evidence>
<comment type="subcellular location">
    <subcellularLocation>
        <location evidence="1">Membrane</location>
    </subcellularLocation>
</comment>
<evidence type="ECO:0000256" key="4">
    <source>
        <dbReference type="PROSITE-ProRule" id="PRU00284"/>
    </source>
</evidence>
<dbReference type="AlphaFoldDB" id="A0A328YK60"/>
<evidence type="ECO:0000313" key="8">
    <source>
        <dbReference type="EMBL" id="RAR72432.1"/>
    </source>
</evidence>
<dbReference type="PROSITE" id="PS50885">
    <property type="entry name" value="HAMP"/>
    <property type="match status" value="1"/>
</dbReference>
<evidence type="ECO:0000256" key="5">
    <source>
        <dbReference type="SAM" id="Phobius"/>
    </source>
</evidence>
<dbReference type="PANTHER" id="PTHR43531:SF14">
    <property type="entry name" value="METHYL-ACCEPTING CHEMOTAXIS PROTEIN I-RELATED"/>
    <property type="match status" value="1"/>
</dbReference>
<dbReference type="InterPro" id="IPR051310">
    <property type="entry name" value="MCP_chemotaxis"/>
</dbReference>
<dbReference type="InterPro" id="IPR024478">
    <property type="entry name" value="HlyB_4HB_MCP"/>
</dbReference>
<dbReference type="SMART" id="SM00304">
    <property type="entry name" value="HAMP"/>
    <property type="match status" value="1"/>
</dbReference>
<dbReference type="GO" id="GO:0004888">
    <property type="term" value="F:transmembrane signaling receptor activity"/>
    <property type="evidence" value="ECO:0007669"/>
    <property type="project" value="TreeGrafter"/>
</dbReference>
<dbReference type="Gene3D" id="1.10.287.950">
    <property type="entry name" value="Methyl-accepting chemotaxis protein"/>
    <property type="match status" value="1"/>
</dbReference>
<dbReference type="FunFam" id="1.10.287.950:FF:000001">
    <property type="entry name" value="Methyl-accepting chemotaxis sensory transducer"/>
    <property type="match status" value="1"/>
</dbReference>
<keyword evidence="5" id="KW-0472">Membrane</keyword>
<dbReference type="PROSITE" id="PS50111">
    <property type="entry name" value="CHEMOTAXIS_TRANSDUC_2"/>
    <property type="match status" value="1"/>
</dbReference>
<comment type="similarity">
    <text evidence="3">Belongs to the methyl-accepting chemotaxis (MCP) protein family.</text>
</comment>
<keyword evidence="9" id="KW-1185">Reference proteome</keyword>
<gene>
    <name evidence="8" type="ORF">AX018_10835</name>
</gene>
<dbReference type="Pfam" id="PF00672">
    <property type="entry name" value="HAMP"/>
    <property type="match status" value="1"/>
</dbReference>
<protein>
    <submittedName>
        <fullName evidence="8">Methyl-accepting chemotaxis protein</fullName>
    </submittedName>
</protein>
<dbReference type="GO" id="GO:0006935">
    <property type="term" value="P:chemotaxis"/>
    <property type="evidence" value="ECO:0007669"/>
    <property type="project" value="TreeGrafter"/>
</dbReference>
<evidence type="ECO:0000313" key="9">
    <source>
        <dbReference type="Proteomes" id="UP000248856"/>
    </source>
</evidence>
<evidence type="ECO:0000256" key="3">
    <source>
        <dbReference type="ARBA" id="ARBA00029447"/>
    </source>
</evidence>
<evidence type="ECO:0000259" key="6">
    <source>
        <dbReference type="PROSITE" id="PS50111"/>
    </source>
</evidence>
<name>A0A328YK60_9BURK</name>
<dbReference type="CDD" id="cd11386">
    <property type="entry name" value="MCP_signal"/>
    <property type="match status" value="1"/>
</dbReference>
<dbReference type="PANTHER" id="PTHR43531">
    <property type="entry name" value="PROTEIN ICFG"/>
    <property type="match status" value="1"/>
</dbReference>
<evidence type="ECO:0000256" key="1">
    <source>
        <dbReference type="ARBA" id="ARBA00004370"/>
    </source>
</evidence>
<dbReference type="InterPro" id="IPR004089">
    <property type="entry name" value="MCPsignal_dom"/>
</dbReference>
<dbReference type="Proteomes" id="UP000248856">
    <property type="component" value="Unassembled WGS sequence"/>
</dbReference>
<reference evidence="8 9" key="1">
    <citation type="submission" date="2018-06" db="EMBL/GenBank/DDBJ databases">
        <title>Genomic Encyclopedia of Archaeal and Bacterial Type Strains, Phase II (KMG-II): from individual species to whole genera.</title>
        <authorList>
            <person name="Goeker M."/>
        </authorList>
    </citation>
    <scope>NUCLEOTIDE SEQUENCE [LARGE SCALE GENOMIC DNA]</scope>
    <source>
        <strain evidence="8 9">CFPB 3232</strain>
    </source>
</reference>
<comment type="caution">
    <text evidence="8">The sequence shown here is derived from an EMBL/GenBank/DDBJ whole genome shotgun (WGS) entry which is preliminary data.</text>
</comment>
<feature type="transmembrane region" description="Helical" evidence="5">
    <location>
        <begin position="209"/>
        <end position="227"/>
    </location>
</feature>
<dbReference type="InterPro" id="IPR047347">
    <property type="entry name" value="YvaQ-like_sensor"/>
</dbReference>
<feature type="transmembrane region" description="Helical" evidence="5">
    <location>
        <begin position="25"/>
        <end position="47"/>
    </location>
</feature>
<dbReference type="CDD" id="cd06225">
    <property type="entry name" value="HAMP"/>
    <property type="match status" value="1"/>
</dbReference>
<dbReference type="EMBL" id="QLTA01000083">
    <property type="protein sequence ID" value="RAR72432.1"/>
    <property type="molecule type" value="Genomic_DNA"/>
</dbReference>
<dbReference type="Pfam" id="PF12729">
    <property type="entry name" value="4HB_MCP_1"/>
    <property type="match status" value="1"/>
</dbReference>
<proteinExistence type="inferred from homology"/>
<feature type="domain" description="HAMP" evidence="7">
    <location>
        <begin position="231"/>
        <end position="283"/>
    </location>
</feature>
<dbReference type="GO" id="GO:0007165">
    <property type="term" value="P:signal transduction"/>
    <property type="evidence" value="ECO:0007669"/>
    <property type="project" value="UniProtKB-KW"/>
</dbReference>
<keyword evidence="5" id="KW-1133">Transmembrane helix</keyword>
<dbReference type="SMART" id="SM00283">
    <property type="entry name" value="MA"/>
    <property type="match status" value="1"/>
</dbReference>
<keyword evidence="4" id="KW-0807">Transducer</keyword>
<feature type="domain" description="Methyl-accepting transducer" evidence="6">
    <location>
        <begin position="288"/>
        <end position="517"/>
    </location>
</feature>